<evidence type="ECO:0000313" key="3">
    <source>
        <dbReference type="Proteomes" id="UP000617355"/>
    </source>
</evidence>
<gene>
    <name evidence="2" type="ORF">GCM10011358_21660</name>
</gene>
<dbReference type="SUPFAM" id="SSF82866">
    <property type="entry name" value="Multidrug efflux transporter AcrB transmembrane domain"/>
    <property type="match status" value="2"/>
</dbReference>
<feature type="transmembrane region" description="Helical" evidence="1">
    <location>
        <begin position="975"/>
        <end position="994"/>
    </location>
</feature>
<feature type="transmembrane region" description="Helical" evidence="1">
    <location>
        <begin position="1052"/>
        <end position="1077"/>
    </location>
</feature>
<dbReference type="Gene3D" id="1.20.1640.10">
    <property type="entry name" value="Multidrug efflux transporter AcrB transmembrane domain"/>
    <property type="match status" value="2"/>
</dbReference>
<feature type="transmembrane region" description="Helical" evidence="1">
    <location>
        <begin position="1006"/>
        <end position="1031"/>
    </location>
</feature>
<dbReference type="Gene3D" id="3.30.70.1320">
    <property type="entry name" value="Multidrug efflux transporter AcrB pore domain like"/>
    <property type="match status" value="1"/>
</dbReference>
<organism evidence="2 3">
    <name type="scientific">Sinisalibacter lacisalsi</name>
    <dbReference type="NCBI Taxonomy" id="1526570"/>
    <lineage>
        <taxon>Bacteria</taxon>
        <taxon>Pseudomonadati</taxon>
        <taxon>Pseudomonadota</taxon>
        <taxon>Alphaproteobacteria</taxon>
        <taxon>Rhodobacterales</taxon>
        <taxon>Roseobacteraceae</taxon>
        <taxon>Sinisalibacter</taxon>
    </lineage>
</organism>
<proteinExistence type="predicted"/>
<dbReference type="PANTHER" id="PTHR32063">
    <property type="match status" value="1"/>
</dbReference>
<feature type="transmembrane region" description="Helical" evidence="1">
    <location>
        <begin position="21"/>
        <end position="38"/>
    </location>
</feature>
<dbReference type="Gene3D" id="3.30.70.1430">
    <property type="entry name" value="Multidrug efflux transporter AcrB pore domain"/>
    <property type="match status" value="2"/>
</dbReference>
<feature type="transmembrane region" description="Helical" evidence="1">
    <location>
        <begin position="465"/>
        <end position="484"/>
    </location>
</feature>
<dbReference type="PRINTS" id="PR00702">
    <property type="entry name" value="ACRIFLAVINRP"/>
</dbReference>
<keyword evidence="1" id="KW-1133">Transmembrane helix</keyword>
<sequence>MARRPTELARGLLSYFTRHRTAANLLLVVLIAAGLTILPQMRAQFFPDVVIDDVTVSVGWSGAGAEDVDTGIVQPLEPALLAVEGVTASSSRASEGRARIQLEFEPGWDMARAAADIEEAVAAVSTLPAEADAPEVRRGSWRDPVTDVVITGPVGLDQLARFADEMVARLFLEGVTRTSIRGVAAPRTIVEVTSAALVRNDVTMAQIADAIGAETSADPAGNMASGSARVRTGVAKRTPAEIAEIVLRSNPDGSKLTVGDVARINVEGIDREVAYFVGETPAITINVTRSAQGDAIRMQRIVEDVAAEMMLTLPDGVEIDLIRTRAEIITARLQILLENGLMGLGLVVVLLFLFLNARTAFWVAVGIPVSMLTAVAIMYMLGLSFNMISIFALIITLGIVVDDAIVVGEHADFRARHRGEDPVTAAENAARRMFPPVFSATLTTIIAFVGLTAIGGRFGDLIEDIPITVIAVLAASLVECFLILPNHMAHALTHSKEHHWYDWPSRQVNKGFRFVRERLFRPLMRFVIAARYPVLAGAVLVLATQAALFIEGKVQFRFFNAPERSDVTANFAMAPGATREDTVEMLAMLQQSVRDYGAEVEADTGVDPILYVLGQVGGNAGRGLAAAEDKDAELLGSVSIELIDADQRPFSSFAFVSDVQERAPRHPMLEELSFRGGRFGPGGDALDVELTGADAAVLKAAAESLKTAVVQFPEVSAVEDSLAYDKDELVLELTAQGKALGFTIDELGRELRRRLGGIEAANYPVGMRSGTIRVELPQDELTADFLERTMLRNAAGAYVPLGDIVTVTTRSGFSTVNRENGLRVVSVTGDIDESDPARAEEIARAIETEILPAVAEEHGISYKIAGLKEQESAFLEDARLGLLLTLIGIFLTLAWIFSSWTRPLVVMGIIPFGLIGALWGHYAWGVPMNLFSIVGLIGMVGIIINDSIVLVSTIDEYGRDRGLVPAIIDAVADRLRPVFLTTATTVIGLSPLLYETSSQAQFLKPTVITLVYGLGFGFFLVLLVVPALVAVQEDVGKQMRALRRMMGLKHRRARGAALGTTGVALVLAALFAATLGWVMVTGALPFGLFEGMEDPTLAAAGLFLAGAVVVVVVAWLLAALAHWAHLRRGRA</sequence>
<dbReference type="Proteomes" id="UP000617355">
    <property type="component" value="Unassembled WGS sequence"/>
</dbReference>
<dbReference type="Gene3D" id="3.30.70.1440">
    <property type="entry name" value="Multidrug efflux transporter AcrB pore domain"/>
    <property type="match status" value="1"/>
</dbReference>
<dbReference type="Pfam" id="PF00873">
    <property type="entry name" value="ACR_tran"/>
    <property type="match status" value="1"/>
</dbReference>
<feature type="transmembrane region" description="Helical" evidence="1">
    <location>
        <begin position="526"/>
        <end position="550"/>
    </location>
</feature>
<reference evidence="3" key="1">
    <citation type="journal article" date="2019" name="Int. J. Syst. Evol. Microbiol.">
        <title>The Global Catalogue of Microorganisms (GCM) 10K type strain sequencing project: providing services to taxonomists for standard genome sequencing and annotation.</title>
        <authorList>
            <consortium name="The Broad Institute Genomics Platform"/>
            <consortium name="The Broad Institute Genome Sequencing Center for Infectious Disease"/>
            <person name="Wu L."/>
            <person name="Ma J."/>
        </authorList>
    </citation>
    <scope>NUCLEOTIDE SEQUENCE [LARGE SCALE GENOMIC DNA]</scope>
    <source>
        <strain evidence="3">CGMCC 1.12922</strain>
    </source>
</reference>
<feature type="transmembrane region" description="Helical" evidence="1">
    <location>
        <begin position="930"/>
        <end position="954"/>
    </location>
</feature>
<feature type="transmembrane region" description="Helical" evidence="1">
    <location>
        <begin position="361"/>
        <end position="381"/>
    </location>
</feature>
<feature type="transmembrane region" description="Helical" evidence="1">
    <location>
        <begin position="1097"/>
        <end position="1121"/>
    </location>
</feature>
<dbReference type="InterPro" id="IPR001036">
    <property type="entry name" value="Acrflvin-R"/>
</dbReference>
<protein>
    <submittedName>
        <fullName evidence="2">Acriflavin resistance protein</fullName>
    </submittedName>
</protein>
<dbReference type="SUPFAM" id="SSF82693">
    <property type="entry name" value="Multidrug efflux transporter AcrB pore domain, PN1, PN2, PC1 and PC2 subdomains"/>
    <property type="match status" value="1"/>
</dbReference>
<feature type="transmembrane region" description="Helical" evidence="1">
    <location>
        <begin position="904"/>
        <end position="924"/>
    </location>
</feature>
<comment type="caution">
    <text evidence="2">The sequence shown here is derived from an EMBL/GenBank/DDBJ whole genome shotgun (WGS) entry which is preliminary data.</text>
</comment>
<keyword evidence="1" id="KW-0472">Membrane</keyword>
<dbReference type="EMBL" id="BMGI01000003">
    <property type="protein sequence ID" value="GGD37549.1"/>
    <property type="molecule type" value="Genomic_DNA"/>
</dbReference>
<accession>A0ABQ1QP92</accession>
<dbReference type="InterPro" id="IPR027463">
    <property type="entry name" value="AcrB_DN_DC_subdom"/>
</dbReference>
<dbReference type="SUPFAM" id="SSF82714">
    <property type="entry name" value="Multidrug efflux transporter AcrB TolC docking domain, DN and DC subdomains"/>
    <property type="match status" value="2"/>
</dbReference>
<name>A0ABQ1QP92_9RHOB</name>
<feature type="transmembrane region" description="Helical" evidence="1">
    <location>
        <begin position="878"/>
        <end position="897"/>
    </location>
</feature>
<evidence type="ECO:0000256" key="1">
    <source>
        <dbReference type="SAM" id="Phobius"/>
    </source>
</evidence>
<feature type="transmembrane region" description="Helical" evidence="1">
    <location>
        <begin position="335"/>
        <end position="354"/>
    </location>
</feature>
<dbReference type="PANTHER" id="PTHR32063:SF33">
    <property type="entry name" value="RND SUPERFAMILY EFFLUX PUMP PERMEASE COMPONENT"/>
    <property type="match status" value="1"/>
</dbReference>
<keyword evidence="1" id="KW-0812">Transmembrane</keyword>
<dbReference type="Gene3D" id="3.30.2090.10">
    <property type="entry name" value="Multidrug efflux transporter AcrB TolC docking domain, DN and DC subdomains"/>
    <property type="match status" value="2"/>
</dbReference>
<dbReference type="RefSeq" id="WP_188527668.1">
    <property type="nucleotide sequence ID" value="NZ_BMGI01000003.1"/>
</dbReference>
<evidence type="ECO:0000313" key="2">
    <source>
        <dbReference type="EMBL" id="GGD37549.1"/>
    </source>
</evidence>
<keyword evidence="3" id="KW-1185">Reference proteome</keyword>
<feature type="transmembrane region" description="Helical" evidence="1">
    <location>
        <begin position="387"/>
        <end position="408"/>
    </location>
</feature>
<feature type="transmembrane region" description="Helical" evidence="1">
    <location>
        <begin position="437"/>
        <end position="459"/>
    </location>
</feature>